<feature type="signal peptide" evidence="2">
    <location>
        <begin position="1"/>
        <end position="16"/>
    </location>
</feature>
<evidence type="ECO:0000313" key="4">
    <source>
        <dbReference type="Proteomes" id="UP000708208"/>
    </source>
</evidence>
<accession>A0A8J2PU72</accession>
<name>A0A8J2PU72_9HEXA</name>
<evidence type="ECO:0000256" key="1">
    <source>
        <dbReference type="SAM" id="MobiDB-lite"/>
    </source>
</evidence>
<sequence length="438" mass="49984">MKTFMAVTLLAAVAAAQQFNRPLTWMSPDLMKFQGPYAGQYYDNYGQAPLGYLGQQQHTKTPYMSQEIPLTPFSGLLSLDQIVKLPLFHEYLNIPIFKQYFPTMEFQRYIVSPMFQQYWTNPMFQQLFMDASMFYKHVFPLFHQYNTGKGYFEPAKDMLPPAPYYDTMPTYNTEAVQTPFSFDVLGQQQEVKKPGHPLLVYLLKKQPKIPVTLTVTDTPPAPLTQDVTNADMMDHILAEKIVKTIMSQYNHEGPAKKQDPNFRPEDVKLTYDSLIPEEEPAKKQDPNFRAEDVKLTYDSIIPTEPETVDKVPAVDVSLVSLTTPEPSTMNDMDKEEKALEILNAIKAKRFSRFEIPKKPTEANLIGAEEQDLNNLRYDVIPEETHRMVRQSPAYTTTGNDRLEVVPLSNDNSWVTYAGASGQEVPLQKSGDDDSFNLA</sequence>
<keyword evidence="4" id="KW-1185">Reference proteome</keyword>
<dbReference type="EMBL" id="CAJVCH010526911">
    <property type="protein sequence ID" value="CAG7822615.1"/>
    <property type="molecule type" value="Genomic_DNA"/>
</dbReference>
<proteinExistence type="predicted"/>
<evidence type="ECO:0000313" key="3">
    <source>
        <dbReference type="EMBL" id="CAG7822615.1"/>
    </source>
</evidence>
<feature type="region of interest" description="Disordered" evidence="1">
    <location>
        <begin position="419"/>
        <end position="438"/>
    </location>
</feature>
<feature type="chain" id="PRO_5035217182" evidence="2">
    <location>
        <begin position="17"/>
        <end position="438"/>
    </location>
</feature>
<reference evidence="3" key="1">
    <citation type="submission" date="2021-06" db="EMBL/GenBank/DDBJ databases">
        <authorList>
            <person name="Hodson N. C."/>
            <person name="Mongue J. A."/>
            <person name="Jaron S. K."/>
        </authorList>
    </citation>
    <scope>NUCLEOTIDE SEQUENCE</scope>
</reference>
<gene>
    <name evidence="3" type="ORF">AFUS01_LOCUS32877</name>
</gene>
<dbReference type="Proteomes" id="UP000708208">
    <property type="component" value="Unassembled WGS sequence"/>
</dbReference>
<comment type="caution">
    <text evidence="3">The sequence shown here is derived from an EMBL/GenBank/DDBJ whole genome shotgun (WGS) entry which is preliminary data.</text>
</comment>
<organism evidence="3 4">
    <name type="scientific">Allacma fusca</name>
    <dbReference type="NCBI Taxonomy" id="39272"/>
    <lineage>
        <taxon>Eukaryota</taxon>
        <taxon>Metazoa</taxon>
        <taxon>Ecdysozoa</taxon>
        <taxon>Arthropoda</taxon>
        <taxon>Hexapoda</taxon>
        <taxon>Collembola</taxon>
        <taxon>Symphypleona</taxon>
        <taxon>Sminthuridae</taxon>
        <taxon>Allacma</taxon>
    </lineage>
</organism>
<protein>
    <submittedName>
        <fullName evidence="3">Uncharacterized protein</fullName>
    </submittedName>
</protein>
<dbReference type="AlphaFoldDB" id="A0A8J2PU72"/>
<evidence type="ECO:0000256" key="2">
    <source>
        <dbReference type="SAM" id="SignalP"/>
    </source>
</evidence>
<dbReference type="OrthoDB" id="8288770at2759"/>
<keyword evidence="2" id="KW-0732">Signal</keyword>